<evidence type="ECO:0000259" key="14">
    <source>
        <dbReference type="Pfam" id="PF01007"/>
    </source>
</evidence>
<keyword evidence="8 11" id="KW-0406">Ion transport</keyword>
<dbReference type="Pfam" id="PF17655">
    <property type="entry name" value="IRK_C"/>
    <property type="match status" value="2"/>
</dbReference>
<evidence type="ECO:0000256" key="12">
    <source>
        <dbReference type="SAM" id="MobiDB-lite"/>
    </source>
</evidence>
<evidence type="ECO:0008006" key="18">
    <source>
        <dbReference type="Google" id="ProtNLM"/>
    </source>
</evidence>
<dbReference type="EMBL" id="CAIX01000104">
    <property type="protein sequence ID" value="CCI45652.1"/>
    <property type="molecule type" value="Genomic_DNA"/>
</dbReference>
<evidence type="ECO:0000259" key="15">
    <source>
        <dbReference type="Pfam" id="PF17655"/>
    </source>
</evidence>
<dbReference type="InterPro" id="IPR041647">
    <property type="entry name" value="IRK_C"/>
</dbReference>
<comment type="caution">
    <text evidence="16">The sequence shown here is derived from an EMBL/GenBank/DDBJ whole genome shotgun (WGS) entry which is preliminary data.</text>
</comment>
<organism evidence="16 17">
    <name type="scientific">Albugo candida</name>
    <dbReference type="NCBI Taxonomy" id="65357"/>
    <lineage>
        <taxon>Eukaryota</taxon>
        <taxon>Sar</taxon>
        <taxon>Stramenopiles</taxon>
        <taxon>Oomycota</taxon>
        <taxon>Peronosporomycetes</taxon>
        <taxon>Albuginales</taxon>
        <taxon>Albuginaceae</taxon>
        <taxon>Albugo</taxon>
    </lineage>
</organism>
<dbReference type="AlphaFoldDB" id="A0A024GH30"/>
<dbReference type="SUPFAM" id="SSF81324">
    <property type="entry name" value="Voltage-gated potassium channels"/>
    <property type="match status" value="1"/>
</dbReference>
<keyword evidence="7 13" id="KW-1133">Transmembrane helix</keyword>
<evidence type="ECO:0000256" key="8">
    <source>
        <dbReference type="ARBA" id="ARBA00023065"/>
    </source>
</evidence>
<evidence type="ECO:0000256" key="13">
    <source>
        <dbReference type="SAM" id="Phobius"/>
    </source>
</evidence>
<accession>A0A024GH30</accession>
<dbReference type="GO" id="GO:0034702">
    <property type="term" value="C:monoatomic ion channel complex"/>
    <property type="evidence" value="ECO:0007669"/>
    <property type="project" value="UniProtKB-KW"/>
</dbReference>
<evidence type="ECO:0000256" key="6">
    <source>
        <dbReference type="ARBA" id="ARBA00022958"/>
    </source>
</evidence>
<protein>
    <recommendedName>
        <fullName evidence="18">Inward rectifier potassium channel C-terminal domain-containing protein</fullName>
    </recommendedName>
</protein>
<feature type="domain" description="Potassium channel inwardly rectifying transmembrane" evidence="14">
    <location>
        <begin position="66"/>
        <end position="193"/>
    </location>
</feature>
<dbReference type="InterPro" id="IPR014756">
    <property type="entry name" value="Ig_E-set"/>
</dbReference>
<evidence type="ECO:0000256" key="11">
    <source>
        <dbReference type="RuleBase" id="RU003822"/>
    </source>
</evidence>
<feature type="domain" description="Inward rectifier potassium channel C-terminal" evidence="15">
    <location>
        <begin position="359"/>
        <end position="424"/>
    </location>
</feature>
<dbReference type="InParanoid" id="A0A024GH30"/>
<keyword evidence="5 11" id="KW-0851">Voltage-gated channel</keyword>
<keyword evidence="3 11" id="KW-0633">Potassium transport</keyword>
<proteinExistence type="inferred from homology"/>
<evidence type="ECO:0000313" key="17">
    <source>
        <dbReference type="Proteomes" id="UP000053237"/>
    </source>
</evidence>
<feature type="domain" description="Inward rectifier potassium channel C-terminal" evidence="15">
    <location>
        <begin position="202"/>
        <end position="290"/>
    </location>
</feature>
<feature type="transmembrane region" description="Helical" evidence="13">
    <location>
        <begin position="163"/>
        <end position="188"/>
    </location>
</feature>
<dbReference type="Pfam" id="PF01007">
    <property type="entry name" value="IRK"/>
    <property type="match status" value="1"/>
</dbReference>
<dbReference type="PANTHER" id="PTHR11767:SF103">
    <property type="entry name" value="POTASSIUM CHANNEL INWARDLY RECTIFYING TRANSMEMBRANE DOMAIN-CONTAINING PROTEIN"/>
    <property type="match status" value="1"/>
</dbReference>
<evidence type="ECO:0000256" key="2">
    <source>
        <dbReference type="ARBA" id="ARBA00022448"/>
    </source>
</evidence>
<dbReference type="InterPro" id="IPR040445">
    <property type="entry name" value="Kir_TM"/>
</dbReference>
<evidence type="ECO:0000256" key="5">
    <source>
        <dbReference type="ARBA" id="ARBA00022882"/>
    </source>
</evidence>
<feature type="transmembrane region" description="Helical" evidence="13">
    <location>
        <begin position="100"/>
        <end position="119"/>
    </location>
</feature>
<evidence type="ECO:0000256" key="10">
    <source>
        <dbReference type="ARBA" id="ARBA00023303"/>
    </source>
</evidence>
<evidence type="ECO:0000256" key="4">
    <source>
        <dbReference type="ARBA" id="ARBA00022692"/>
    </source>
</evidence>
<dbReference type="GO" id="GO:1990573">
    <property type="term" value="P:potassium ion import across plasma membrane"/>
    <property type="evidence" value="ECO:0007669"/>
    <property type="project" value="TreeGrafter"/>
</dbReference>
<keyword evidence="10 11" id="KW-0407">Ion channel</keyword>
<dbReference type="PANTHER" id="PTHR11767">
    <property type="entry name" value="INWARD RECTIFIER POTASSIUM CHANNEL"/>
    <property type="match status" value="1"/>
</dbReference>
<dbReference type="SUPFAM" id="SSF81296">
    <property type="entry name" value="E set domains"/>
    <property type="match status" value="1"/>
</dbReference>
<gene>
    <name evidence="16" type="ORF">BN9_065490</name>
</gene>
<dbReference type="GO" id="GO:0034765">
    <property type="term" value="P:regulation of monoatomic ion transmembrane transport"/>
    <property type="evidence" value="ECO:0007669"/>
    <property type="project" value="TreeGrafter"/>
</dbReference>
<keyword evidence="9 13" id="KW-0472">Membrane</keyword>
<name>A0A024GH30_9STRA</name>
<keyword evidence="2 11" id="KW-0813">Transport</keyword>
<feature type="region of interest" description="Disordered" evidence="12">
    <location>
        <begin position="1"/>
        <end position="37"/>
    </location>
</feature>
<keyword evidence="6 11" id="KW-0630">Potassium</keyword>
<evidence type="ECO:0000256" key="7">
    <source>
        <dbReference type="ARBA" id="ARBA00022989"/>
    </source>
</evidence>
<dbReference type="Gene3D" id="2.60.40.1400">
    <property type="entry name" value="G protein-activated inward rectifier potassium channel 1"/>
    <property type="match status" value="1"/>
</dbReference>
<evidence type="ECO:0000313" key="16">
    <source>
        <dbReference type="EMBL" id="CCI45652.1"/>
    </source>
</evidence>
<keyword evidence="4 11" id="KW-0812">Transmembrane</keyword>
<evidence type="ECO:0000256" key="9">
    <source>
        <dbReference type="ARBA" id="ARBA00023136"/>
    </source>
</evidence>
<feature type="transmembrane region" description="Helical" evidence="13">
    <location>
        <begin position="131"/>
        <end position="151"/>
    </location>
</feature>
<evidence type="ECO:0000256" key="1">
    <source>
        <dbReference type="ARBA" id="ARBA00004141"/>
    </source>
</evidence>
<dbReference type="GO" id="GO:0005242">
    <property type="term" value="F:inward rectifier potassium channel activity"/>
    <property type="evidence" value="ECO:0007669"/>
    <property type="project" value="InterPro"/>
</dbReference>
<comment type="similarity">
    <text evidence="11">Belongs to the inward rectifier-type potassium channel (TC 1.A.2.1) family.</text>
</comment>
<evidence type="ECO:0000256" key="3">
    <source>
        <dbReference type="ARBA" id="ARBA00022538"/>
    </source>
</evidence>
<dbReference type="InterPro" id="IPR016449">
    <property type="entry name" value="K_chnl_inward-rec_Kir"/>
</dbReference>
<keyword evidence="17" id="KW-1185">Reference proteome</keyword>
<dbReference type="InterPro" id="IPR013518">
    <property type="entry name" value="K_chnl_inward-rec_Kir_cyto"/>
</dbReference>
<reference evidence="16 17" key="1">
    <citation type="submission" date="2012-05" db="EMBL/GenBank/DDBJ databases">
        <title>Recombination and specialization in a pathogen metapopulation.</title>
        <authorList>
            <person name="Gardiner A."/>
            <person name="Kemen E."/>
            <person name="Schultz-Larsen T."/>
            <person name="MacLean D."/>
            <person name="Van Oosterhout C."/>
            <person name="Jones J.D.G."/>
        </authorList>
    </citation>
    <scope>NUCLEOTIDE SEQUENCE [LARGE SCALE GENOMIC DNA]</scope>
    <source>
        <strain evidence="16 17">Ac Nc2</strain>
    </source>
</reference>
<feature type="region of interest" description="Disordered" evidence="12">
    <location>
        <begin position="320"/>
        <end position="346"/>
    </location>
</feature>
<comment type="subcellular location">
    <subcellularLocation>
        <location evidence="1 11">Membrane</location>
        <topology evidence="1 11">Multi-pass membrane protein</topology>
    </subcellularLocation>
</comment>
<sequence length="433" mass="49878">MSYKRRQSSIDDEDTDSKKPKNRNELPLNSPTRHHPFLTISESSDNKFGEQTARIIDRDDSIFLRSKGRWNIRREKMPNSWKLYLQDPFHSLVNIRLSKVLFLLVIAYLSILLVFGLLYRTVPPESCKTAISSFFQAFSFSVSVLFTIGFGTNGGDVFFGDCVWMQVVITMESLVGIFLDALAIGVLFQRFAKGQARANTIVLSTKACVRRLRGSYYFMIQVCEMRKHQLVEAHVRMYAIRHDHFYGQPYYFQSYPMRVQHPDDDIGGMLLLALPSVVVHRIDAWSPLFPQKSCKHNPSHHHDASNSYLFPEPLCRQADADNGDRECRERQRHKSDQSDISDHDRIKTSSDAIGDMIHHWKESQLEVIVLIEGIDAVTSSTIQVRQSYRQEDIVFNHQFENCVSICPKSGGAVIDFNRFHETHELLEKDVLSI</sequence>
<dbReference type="Proteomes" id="UP000053237">
    <property type="component" value="Unassembled WGS sequence"/>
</dbReference>
<dbReference type="Gene3D" id="1.10.287.70">
    <property type="match status" value="1"/>
</dbReference>
<dbReference type="GO" id="GO:0005886">
    <property type="term" value="C:plasma membrane"/>
    <property type="evidence" value="ECO:0007669"/>
    <property type="project" value="TreeGrafter"/>
</dbReference>
<dbReference type="OrthoDB" id="273257at2759"/>
<dbReference type="STRING" id="65357.A0A024GH30"/>